<keyword evidence="2" id="KW-1185">Reference proteome</keyword>
<evidence type="ECO:0000313" key="2">
    <source>
        <dbReference type="Proteomes" id="UP000799424"/>
    </source>
</evidence>
<dbReference type="EMBL" id="MU006236">
    <property type="protein sequence ID" value="KAF2821720.1"/>
    <property type="molecule type" value="Genomic_DNA"/>
</dbReference>
<dbReference type="AlphaFoldDB" id="A0A6A6ZKY3"/>
<accession>A0A6A6ZKY3</accession>
<evidence type="ECO:0000313" key="1">
    <source>
        <dbReference type="EMBL" id="KAF2821720.1"/>
    </source>
</evidence>
<gene>
    <name evidence="1" type="ORF">CC86DRAFT_426106</name>
</gene>
<sequence>MPPIPLLTETAYDQATQTLQASTDAPTSLQYSPRLTNQFSNLSCDPIAPERARYLGSYLSLLTARKYHAKTPPDNEVDEVLLILRSVKYNFEWGYVTALRHEHGRDAVIFERSVEADKGKADLAFLERLEGEARGYLGIEVVEEEEEESGVEQEGKKDVGE</sequence>
<protein>
    <submittedName>
        <fullName evidence="1">Uncharacterized protein</fullName>
    </submittedName>
</protein>
<reference evidence="1" key="1">
    <citation type="journal article" date="2020" name="Stud. Mycol.">
        <title>101 Dothideomycetes genomes: a test case for predicting lifestyles and emergence of pathogens.</title>
        <authorList>
            <person name="Haridas S."/>
            <person name="Albert R."/>
            <person name="Binder M."/>
            <person name="Bloem J."/>
            <person name="Labutti K."/>
            <person name="Salamov A."/>
            <person name="Andreopoulos B."/>
            <person name="Baker S."/>
            <person name="Barry K."/>
            <person name="Bills G."/>
            <person name="Bluhm B."/>
            <person name="Cannon C."/>
            <person name="Castanera R."/>
            <person name="Culley D."/>
            <person name="Daum C."/>
            <person name="Ezra D."/>
            <person name="Gonzalez J."/>
            <person name="Henrissat B."/>
            <person name="Kuo A."/>
            <person name="Liang C."/>
            <person name="Lipzen A."/>
            <person name="Lutzoni F."/>
            <person name="Magnuson J."/>
            <person name="Mondo S."/>
            <person name="Nolan M."/>
            <person name="Ohm R."/>
            <person name="Pangilinan J."/>
            <person name="Park H.-J."/>
            <person name="Ramirez L."/>
            <person name="Alfaro M."/>
            <person name="Sun H."/>
            <person name="Tritt A."/>
            <person name="Yoshinaga Y."/>
            <person name="Zwiers L.-H."/>
            <person name="Turgeon B."/>
            <person name="Goodwin S."/>
            <person name="Spatafora J."/>
            <person name="Crous P."/>
            <person name="Grigoriev I."/>
        </authorList>
    </citation>
    <scope>NUCLEOTIDE SEQUENCE</scope>
    <source>
        <strain evidence="1">CBS 113818</strain>
    </source>
</reference>
<dbReference type="Proteomes" id="UP000799424">
    <property type="component" value="Unassembled WGS sequence"/>
</dbReference>
<name>A0A6A6ZKY3_9PLEO</name>
<organism evidence="1 2">
    <name type="scientific">Ophiobolus disseminans</name>
    <dbReference type="NCBI Taxonomy" id="1469910"/>
    <lineage>
        <taxon>Eukaryota</taxon>
        <taxon>Fungi</taxon>
        <taxon>Dikarya</taxon>
        <taxon>Ascomycota</taxon>
        <taxon>Pezizomycotina</taxon>
        <taxon>Dothideomycetes</taxon>
        <taxon>Pleosporomycetidae</taxon>
        <taxon>Pleosporales</taxon>
        <taxon>Pleosporineae</taxon>
        <taxon>Phaeosphaeriaceae</taxon>
        <taxon>Ophiobolus</taxon>
    </lineage>
</organism>
<proteinExistence type="predicted"/>